<keyword evidence="2" id="KW-1185">Reference proteome</keyword>
<dbReference type="Proteomes" id="UP000218231">
    <property type="component" value="Unassembled WGS sequence"/>
</dbReference>
<gene>
    <name evidence="1" type="ORF">WR25_08457</name>
</gene>
<protein>
    <recommendedName>
        <fullName evidence="3">VanZ-like domain-containing protein</fullName>
    </recommendedName>
</protein>
<sequence>MVSTVARPYGRAMIPELYHTFIDWIGDGTGLPDTILHIHAGMAVLMVARIVTRRSLGSFVPWSFVAAAEAFNEIMDRLNFGSWRWADTTSDIANTLFWPTVICLGIRLRPMLLARDAARVKMPDEG</sequence>
<organism evidence="1 2">
    <name type="scientific">Diploscapter pachys</name>
    <dbReference type="NCBI Taxonomy" id="2018661"/>
    <lineage>
        <taxon>Eukaryota</taxon>
        <taxon>Metazoa</taxon>
        <taxon>Ecdysozoa</taxon>
        <taxon>Nematoda</taxon>
        <taxon>Chromadorea</taxon>
        <taxon>Rhabditida</taxon>
        <taxon>Rhabditina</taxon>
        <taxon>Rhabditomorpha</taxon>
        <taxon>Rhabditoidea</taxon>
        <taxon>Rhabditidae</taxon>
        <taxon>Diploscapter</taxon>
    </lineage>
</organism>
<evidence type="ECO:0000313" key="1">
    <source>
        <dbReference type="EMBL" id="PAV92525.1"/>
    </source>
</evidence>
<dbReference type="EMBL" id="LIAE01006164">
    <property type="protein sequence ID" value="PAV92525.1"/>
    <property type="molecule type" value="Genomic_DNA"/>
</dbReference>
<proteinExistence type="predicted"/>
<accession>A0A2A2M2L1</accession>
<dbReference type="AlphaFoldDB" id="A0A2A2M2L1"/>
<reference evidence="1 2" key="1">
    <citation type="journal article" date="2017" name="Curr. Biol.">
        <title>Genome architecture and evolution of a unichromosomal asexual nematode.</title>
        <authorList>
            <person name="Fradin H."/>
            <person name="Zegar C."/>
            <person name="Gutwein M."/>
            <person name="Lucas J."/>
            <person name="Kovtun M."/>
            <person name="Corcoran D."/>
            <person name="Baugh L.R."/>
            <person name="Kiontke K."/>
            <person name="Gunsalus K."/>
            <person name="Fitch D.H."/>
            <person name="Piano F."/>
        </authorList>
    </citation>
    <scope>NUCLEOTIDE SEQUENCE [LARGE SCALE GENOMIC DNA]</scope>
    <source>
        <strain evidence="1">PF1309</strain>
    </source>
</reference>
<name>A0A2A2M2L1_9BILA</name>
<comment type="caution">
    <text evidence="1">The sequence shown here is derived from an EMBL/GenBank/DDBJ whole genome shotgun (WGS) entry which is preliminary data.</text>
</comment>
<evidence type="ECO:0000313" key="2">
    <source>
        <dbReference type="Proteomes" id="UP000218231"/>
    </source>
</evidence>
<evidence type="ECO:0008006" key="3">
    <source>
        <dbReference type="Google" id="ProtNLM"/>
    </source>
</evidence>